<dbReference type="InterPro" id="IPR036865">
    <property type="entry name" value="CRAL-TRIO_dom_sf"/>
</dbReference>
<dbReference type="InterPro" id="IPR011011">
    <property type="entry name" value="Znf_FYVE_PHD"/>
</dbReference>
<feature type="compositionally biased region" description="Basic and acidic residues" evidence="17">
    <location>
        <begin position="1037"/>
        <end position="1050"/>
    </location>
</feature>
<dbReference type="InterPro" id="IPR002498">
    <property type="entry name" value="PInositol-4-P-4/5-kinase_core"/>
</dbReference>
<keyword evidence="13 15" id="KW-0067">ATP-binding</keyword>
<dbReference type="PANTHER" id="PTHR45748">
    <property type="entry name" value="1-PHOSPHATIDYLINOSITOL 3-PHOSPHATE 5-KINASE-RELATED"/>
    <property type="match status" value="1"/>
</dbReference>
<dbReference type="GO" id="GO:0046854">
    <property type="term" value="P:phosphatidylinositol phosphate biosynthetic process"/>
    <property type="evidence" value="ECO:0007669"/>
    <property type="project" value="TreeGrafter"/>
</dbReference>
<keyword evidence="9 14" id="KW-0863">Zinc-finger</keyword>
<proteinExistence type="predicted"/>
<evidence type="ECO:0000259" key="18">
    <source>
        <dbReference type="PROSITE" id="PS50178"/>
    </source>
</evidence>
<dbReference type="PROSITE" id="PS50178">
    <property type="entry name" value="ZF_FYVE"/>
    <property type="match status" value="1"/>
</dbReference>
<dbReference type="InterPro" id="IPR027483">
    <property type="entry name" value="PInositol-4-P-4/5-kinase_C_sf"/>
</dbReference>
<dbReference type="PANTHER" id="PTHR45748:SF7">
    <property type="entry name" value="1-PHOSPHATIDYLINOSITOL 3-PHOSPHATE 5-KINASE-RELATED"/>
    <property type="match status" value="1"/>
</dbReference>
<evidence type="ECO:0000256" key="3">
    <source>
        <dbReference type="ARBA" id="ARBA00012009"/>
    </source>
</evidence>
<feature type="region of interest" description="Disordered" evidence="17">
    <location>
        <begin position="413"/>
        <end position="450"/>
    </location>
</feature>
<feature type="region of interest" description="Disordered" evidence="17">
    <location>
        <begin position="230"/>
        <end position="254"/>
    </location>
</feature>
<dbReference type="CDD" id="cd17300">
    <property type="entry name" value="PIPKc_PIKfyve"/>
    <property type="match status" value="1"/>
</dbReference>
<dbReference type="SUPFAM" id="SSF54849">
    <property type="entry name" value="GroEL-intermediate domain like"/>
    <property type="match status" value="1"/>
</dbReference>
<dbReference type="SUPFAM" id="SSF56104">
    <property type="entry name" value="SAICAR synthase-like"/>
    <property type="match status" value="2"/>
</dbReference>
<feature type="region of interest" description="Disordered" evidence="17">
    <location>
        <begin position="470"/>
        <end position="535"/>
    </location>
</feature>
<dbReference type="PROSITE" id="PS51455">
    <property type="entry name" value="PIPK"/>
    <property type="match status" value="1"/>
</dbReference>
<feature type="coiled-coil region" evidence="16">
    <location>
        <begin position="1204"/>
        <end position="1238"/>
    </location>
</feature>
<evidence type="ECO:0000256" key="5">
    <source>
        <dbReference type="ARBA" id="ARBA00022679"/>
    </source>
</evidence>
<dbReference type="FunFam" id="3.30.40.10:FF:000510">
    <property type="entry name" value="Phosphatidylinositol 3,5-kinase"/>
    <property type="match status" value="1"/>
</dbReference>
<dbReference type="GO" id="GO:0008270">
    <property type="term" value="F:zinc ion binding"/>
    <property type="evidence" value="ECO:0007669"/>
    <property type="project" value="UniProtKB-KW"/>
</dbReference>
<feature type="compositionally biased region" description="Polar residues" evidence="17">
    <location>
        <begin position="57"/>
        <end position="66"/>
    </location>
</feature>
<dbReference type="SMART" id="SM00064">
    <property type="entry name" value="FYVE"/>
    <property type="match status" value="1"/>
</dbReference>
<feature type="compositionally biased region" description="Polar residues" evidence="17">
    <location>
        <begin position="340"/>
        <end position="351"/>
    </location>
</feature>
<dbReference type="InterPro" id="IPR027409">
    <property type="entry name" value="GroEL-like_apical_dom_sf"/>
</dbReference>
<feature type="compositionally biased region" description="Basic and acidic residues" evidence="17">
    <location>
        <begin position="487"/>
        <end position="501"/>
    </location>
</feature>
<dbReference type="InterPro" id="IPR017455">
    <property type="entry name" value="Znf_FYVE-rel"/>
</dbReference>
<keyword evidence="10 15" id="KW-0418">Kinase</keyword>
<keyword evidence="4" id="KW-0963">Cytoplasm</keyword>
<dbReference type="Gene3D" id="3.50.7.10">
    <property type="entry name" value="GroEL"/>
    <property type="match status" value="1"/>
</dbReference>
<dbReference type="GO" id="GO:0000285">
    <property type="term" value="F:1-phosphatidylinositol-3-phosphate 5-kinase activity"/>
    <property type="evidence" value="ECO:0007669"/>
    <property type="project" value="UniProtKB-EC"/>
</dbReference>
<dbReference type="Pfam" id="PF01504">
    <property type="entry name" value="PIP5K"/>
    <property type="match status" value="1"/>
</dbReference>
<dbReference type="InterPro" id="IPR044769">
    <property type="entry name" value="PIKfyve_PIPKc"/>
</dbReference>
<feature type="compositionally biased region" description="Basic and acidic residues" evidence="17">
    <location>
        <begin position="1741"/>
        <end position="1763"/>
    </location>
</feature>
<evidence type="ECO:0000313" key="22">
    <source>
        <dbReference type="Proteomes" id="UP001295423"/>
    </source>
</evidence>
<evidence type="ECO:0000256" key="16">
    <source>
        <dbReference type="SAM" id="Coils"/>
    </source>
</evidence>
<feature type="compositionally biased region" description="Polar residues" evidence="17">
    <location>
        <begin position="138"/>
        <end position="151"/>
    </location>
</feature>
<feature type="compositionally biased region" description="Basic and acidic residues" evidence="17">
    <location>
        <begin position="89"/>
        <end position="99"/>
    </location>
</feature>
<evidence type="ECO:0000256" key="7">
    <source>
        <dbReference type="ARBA" id="ARBA00022741"/>
    </source>
</evidence>
<feature type="region of interest" description="Disordered" evidence="17">
    <location>
        <begin position="1"/>
        <end position="41"/>
    </location>
</feature>
<dbReference type="Gene3D" id="3.30.810.10">
    <property type="entry name" value="2-Layer Sandwich"/>
    <property type="match status" value="1"/>
</dbReference>
<dbReference type="SMART" id="SM00516">
    <property type="entry name" value="SEC14"/>
    <property type="match status" value="1"/>
</dbReference>
<evidence type="ECO:0000256" key="17">
    <source>
        <dbReference type="SAM" id="MobiDB-lite"/>
    </source>
</evidence>
<dbReference type="InterPro" id="IPR027484">
    <property type="entry name" value="PInositol-4-P-5-kinase_N"/>
</dbReference>
<feature type="compositionally biased region" description="Polar residues" evidence="17">
    <location>
        <begin position="1"/>
        <end position="19"/>
    </location>
</feature>
<feature type="region of interest" description="Disordered" evidence="17">
    <location>
        <begin position="340"/>
        <end position="379"/>
    </location>
</feature>
<feature type="domain" description="PIPK" evidence="20">
    <location>
        <begin position="1496"/>
        <end position="1878"/>
    </location>
</feature>
<keyword evidence="7 15" id="KW-0547">Nucleotide-binding</keyword>
<dbReference type="PROSITE" id="PS50191">
    <property type="entry name" value="CRAL_TRIO"/>
    <property type="match status" value="1"/>
</dbReference>
<feature type="compositionally biased region" description="Basic and acidic residues" evidence="17">
    <location>
        <begin position="155"/>
        <end position="169"/>
    </location>
</feature>
<dbReference type="InterPro" id="IPR027410">
    <property type="entry name" value="TCP-1-like_intermed_sf"/>
</dbReference>
<evidence type="ECO:0000256" key="14">
    <source>
        <dbReference type="PROSITE-ProRule" id="PRU00091"/>
    </source>
</evidence>
<feature type="compositionally biased region" description="Low complexity" evidence="17">
    <location>
        <begin position="1477"/>
        <end position="1488"/>
    </location>
</feature>
<keyword evidence="5 15" id="KW-0808">Transferase</keyword>
<dbReference type="Pfam" id="PF00650">
    <property type="entry name" value="CRAL_TRIO"/>
    <property type="match status" value="1"/>
</dbReference>
<gene>
    <name evidence="21" type="ORF">CYCCA115_LOCUS1031</name>
</gene>
<dbReference type="Pfam" id="PF01363">
    <property type="entry name" value="FYVE"/>
    <property type="match status" value="1"/>
</dbReference>
<dbReference type="InterPro" id="IPR013083">
    <property type="entry name" value="Znf_RING/FYVE/PHD"/>
</dbReference>
<feature type="compositionally biased region" description="Basic and acidic residues" evidence="17">
    <location>
        <begin position="123"/>
        <end position="137"/>
    </location>
</feature>
<keyword evidence="16" id="KW-0175">Coiled coil</keyword>
<dbReference type="EC" id="2.7.1.150" evidence="3"/>
<evidence type="ECO:0000259" key="19">
    <source>
        <dbReference type="PROSITE" id="PS50191"/>
    </source>
</evidence>
<dbReference type="InterPro" id="IPR002423">
    <property type="entry name" value="Cpn60/GroEL/TCP-1"/>
</dbReference>
<evidence type="ECO:0000256" key="1">
    <source>
        <dbReference type="ARBA" id="ARBA00004177"/>
    </source>
</evidence>
<dbReference type="GO" id="GO:0005524">
    <property type="term" value="F:ATP binding"/>
    <property type="evidence" value="ECO:0007669"/>
    <property type="project" value="UniProtKB-UniRule"/>
</dbReference>
<evidence type="ECO:0000256" key="8">
    <source>
        <dbReference type="ARBA" id="ARBA00022753"/>
    </source>
</evidence>
<evidence type="ECO:0000256" key="2">
    <source>
        <dbReference type="ARBA" id="ARBA00004496"/>
    </source>
</evidence>
<keyword evidence="8" id="KW-0967">Endosome</keyword>
<dbReference type="InterPro" id="IPR001251">
    <property type="entry name" value="CRAL-TRIO_dom"/>
</dbReference>
<comment type="subcellular location">
    <subcellularLocation>
        <location evidence="2">Cytoplasm</location>
    </subcellularLocation>
    <subcellularLocation>
        <location evidence="1">Endosome</location>
    </subcellularLocation>
</comment>
<protein>
    <recommendedName>
        <fullName evidence="3">1-phosphatidylinositol-3-phosphate 5-kinase</fullName>
        <ecNumber evidence="3">2.7.1.150</ecNumber>
    </recommendedName>
</protein>
<feature type="region of interest" description="Disordered" evidence="17">
    <location>
        <begin position="89"/>
        <end position="169"/>
    </location>
</feature>
<feature type="compositionally biased region" description="Low complexity" evidence="17">
    <location>
        <begin position="352"/>
        <end position="379"/>
    </location>
</feature>
<feature type="region of interest" description="Disordered" evidence="17">
    <location>
        <begin position="57"/>
        <end position="76"/>
    </location>
</feature>
<evidence type="ECO:0000256" key="4">
    <source>
        <dbReference type="ARBA" id="ARBA00022490"/>
    </source>
</evidence>
<accession>A0AAD2CBU5</accession>
<feature type="compositionally biased region" description="Polar residues" evidence="17">
    <location>
        <begin position="1724"/>
        <end position="1735"/>
    </location>
</feature>
<evidence type="ECO:0000256" key="13">
    <source>
        <dbReference type="ARBA" id="ARBA00022840"/>
    </source>
</evidence>
<dbReference type="SMART" id="SM00330">
    <property type="entry name" value="PIPKc"/>
    <property type="match status" value="1"/>
</dbReference>
<dbReference type="Pfam" id="PF00118">
    <property type="entry name" value="Cpn60_TCP1"/>
    <property type="match status" value="1"/>
</dbReference>
<dbReference type="SUPFAM" id="SSF52087">
    <property type="entry name" value="CRAL/TRIO domain"/>
    <property type="match status" value="1"/>
</dbReference>
<evidence type="ECO:0000256" key="10">
    <source>
        <dbReference type="ARBA" id="ARBA00022777"/>
    </source>
</evidence>
<dbReference type="Gene3D" id="3.30.40.10">
    <property type="entry name" value="Zinc/RING finger domain, C3HC4 (zinc finger)"/>
    <property type="match status" value="1"/>
</dbReference>
<feature type="region of interest" description="Disordered" evidence="17">
    <location>
        <begin position="1474"/>
        <end position="1530"/>
    </location>
</feature>
<dbReference type="CDD" id="cd00170">
    <property type="entry name" value="SEC14"/>
    <property type="match status" value="1"/>
</dbReference>
<dbReference type="Proteomes" id="UP001295423">
    <property type="component" value="Unassembled WGS sequence"/>
</dbReference>
<dbReference type="Gene3D" id="3.40.525.10">
    <property type="entry name" value="CRAL-TRIO lipid binding domain"/>
    <property type="match status" value="1"/>
</dbReference>
<feature type="region of interest" description="Disordered" evidence="17">
    <location>
        <begin position="1724"/>
        <end position="1765"/>
    </location>
</feature>
<feature type="compositionally biased region" description="Polar residues" evidence="17">
    <location>
        <begin position="421"/>
        <end position="436"/>
    </location>
</feature>
<dbReference type="GO" id="GO:0010008">
    <property type="term" value="C:endosome membrane"/>
    <property type="evidence" value="ECO:0007669"/>
    <property type="project" value="TreeGrafter"/>
</dbReference>
<keyword evidence="11" id="KW-0833">Ubl conjugation pathway</keyword>
<feature type="compositionally biased region" description="Polar residues" evidence="17">
    <location>
        <begin position="109"/>
        <end position="122"/>
    </location>
</feature>
<organism evidence="21 22">
    <name type="scientific">Cylindrotheca closterium</name>
    <dbReference type="NCBI Taxonomy" id="2856"/>
    <lineage>
        <taxon>Eukaryota</taxon>
        <taxon>Sar</taxon>
        <taxon>Stramenopiles</taxon>
        <taxon>Ochrophyta</taxon>
        <taxon>Bacillariophyta</taxon>
        <taxon>Bacillariophyceae</taxon>
        <taxon>Bacillariophycidae</taxon>
        <taxon>Bacillariales</taxon>
        <taxon>Bacillariaceae</taxon>
        <taxon>Cylindrotheca</taxon>
    </lineage>
</organism>
<feature type="domain" description="FYVE-type" evidence="18">
    <location>
        <begin position="296"/>
        <end position="400"/>
    </location>
</feature>
<evidence type="ECO:0000256" key="9">
    <source>
        <dbReference type="ARBA" id="ARBA00022771"/>
    </source>
</evidence>
<sequence length="2212" mass="247687">MLTNVFQNHMTKSGSNPTGTAGRLPPKGPKQIEQGKTEQQLEDEIADEMFVQFPVYGSQSPANLNPTADWLLGGTSNIPNQQQLLLEKEKEKKQQEQEKQQVPPMDNKPANSTTLSPTTANTEKYKGWDEHEQDLWRSQKQPKGNVQSSAASRARGRDKYLRGRPSESKDDFSQDWMMAYYYHTGVKPKLDIKANSIKKPTRQRQMSPFSTNMNATASANTPSITSAMTTSVTRQPGAPTIPEQDETASIKTSDTASMYRTVTTAATSAVDTDGSFDEEEDAIAEADDDRQHWMPDHYAKQCYACDTQFTVFRRRHHCRICGQVFCNVCSGYFVPATSNQELPQQNNHNNAPGQPGSLQQPQQRTQSTPVPSTPTVVGSPVIASSKNLLRTCKMCHDQVAAKQLAQNKVIQQQAEVPRQKAPQTQQSKMKTPQRPSLQAELETGDSVLKDLSKKRTESAYAKRRLLSQQKAMEEEEKEQTSLLLQGQKEEEDRQLYHEKASSRGVFMSSPRHEERKNAQGIAIQDSSDDDRQTAVKEGNRQLGLSAATHLEQLAEALLASDAPLLWNQLTKDSRDLGDTKLHKRWVNKLMHLATKCCTTVQPNVKKGDLLDIRPYVKTKVIPGGSYKDCAYISGIMFRKTVSHKQMARDVDQPRIMLLSGGIEFTRTENRIASLDSLLVGENKYMEILVGKILKLKPDVLLVGKAVSRRAQELLLKARVVLVQHVKASLLKRISRQTGATIISSTDHIMNKFGAHVLGKCHRFRTVVARDNEVWVDKLEITYGTKSEKREVQNLLMNPDLPNHKRQEALAANMLGENVMDGSDAIQSGLAKRGVAQTYVMMEGCPKHLGCTVILRGADREALKQVKKVFRFLVNVAYNLHLETTFLKERCACLRPDFAVQPENLCSSSLCVDYGSPPNPRKARPWNGGPNNEGAQRSITGGISVFDHQSILVSSVWMTSKTQCCPAEVKGICYYSVQDVSLGQFLRDSCFNLSLKCQNSNCKKSVLDHSLSFVHNDGFINITVDYMDEPLPPASLDSSRHRNETTRKDANSGDDEDSPIATWTYCKQCGEVVTPLVYISDKTWNYSFGKFLESFFYNGDTIMNPKQHKCSCSVQTETNLFFGCGRLSARFTYERLKPFNVFVRKSLPLDISYHRTDALRQLDLISKASSSLFVNFDEHINKVSREAMALFGTSTSRPEHMDTVLSELQKIASEVDNAAKTLQEKIASVSDKCTNEDEEVISDALFRFPWFARRYLYMLTSAWNEKLSAAGQAIVAMKKISSSASNRNDSMSSNVPLGASDQNDELHEGMRRLRQLREVYSSYNITDITTVIPTIPGTGNEKAQIEYDDDFDDHDAAVGDFSETVDADVLASRRRLQTEEKSKAKGSAETIPNTTITAKVTPGGAVKSAITRFFNRGGDESDPYIVDLGIFNEGRPRLEPGVNGIIIPVVDEQFSTSIAYSLSSKEYARQFDEFSKAEPTTSEPSTTPTVSAEHGTLSTGQQDLPPTGRNAFKESKTSGSTSSRDKEGIERRILVRNKSHVKHTFRDFDEKGNNLCKFVVTTYWATQFHAVREAFLTPSGSKNDSFVYPPGMNVEQGYVQSLTASYSWAASGGKSGASFSRTADDRFVIKHISKTELQMFLECAPAYFEYLSKVFFHGLPTVLCKVVGVYTISFHNRVTGKRSMEQVAVMQNIFCNKKITKTFDLKGSLRGRFAALIQKAKYSSSNAGSTSFSESASAKGKGTGDKGSENEARTNEGEDTEKPIRSGRTLLDGDFLEFTAGRPMPMNDRAKAVFHMSILNDTLFLSIINVLDYSILVGIDEENNELVVGIIDFMRQYDILKQMERVGKSLPMVVGSEAPTIIQPPLYKARFTNAMERYFMTVPIDQSLLYHQKQTNCLTRTMCTPDSERDSYDERPLVDDLLDKHAKAIASVRESILADDECKELYEKGDNTKRYDDIWILRYVLSHKGHTKAASKAAKSTILFREEHGMNELGDLRPRMKQHGVPDSEAMAKMEPLPGYELFEKYCSENAVCLTLPDENRGLIMYCDVGALDQHGITENIDESVIREIMLYTNEAIFQILDDVTRRTGRLTKVTKIIDMGNTTLRGMSRTYLKRDAACSKSLEDYYPQLLAGMLIFNGPTWVSMLWAAMKPFFPKRVAEKVDFLPSVSKLKGNKKALKPFLKHVAEENLPEKYGGLNKEWPLPCVAERYITN</sequence>
<keyword evidence="6" id="KW-0479">Metal-binding</keyword>
<evidence type="ECO:0000313" key="21">
    <source>
        <dbReference type="EMBL" id="CAJ1923469.1"/>
    </source>
</evidence>
<feature type="region of interest" description="Disordered" evidence="17">
    <location>
        <begin position="1032"/>
        <end position="1056"/>
    </location>
</feature>
<dbReference type="SUPFAM" id="SSF52029">
    <property type="entry name" value="GroEL apical domain-like"/>
    <property type="match status" value="1"/>
</dbReference>
<evidence type="ECO:0000256" key="6">
    <source>
        <dbReference type="ARBA" id="ARBA00022723"/>
    </source>
</evidence>
<evidence type="ECO:0000259" key="20">
    <source>
        <dbReference type="PROSITE" id="PS51455"/>
    </source>
</evidence>
<keyword evidence="12" id="KW-0862">Zinc</keyword>
<feature type="compositionally biased region" description="Low complexity" evidence="17">
    <location>
        <begin position="1283"/>
        <end position="1293"/>
    </location>
</feature>
<comment type="caution">
    <text evidence="21">The sequence shown here is derived from an EMBL/GenBank/DDBJ whole genome shotgun (WGS) entry which is preliminary data.</text>
</comment>
<name>A0AAD2CBU5_9STRA</name>
<dbReference type="EMBL" id="CAKOGP040000002">
    <property type="protein sequence ID" value="CAJ1923469.1"/>
    <property type="molecule type" value="Genomic_DNA"/>
</dbReference>
<reference evidence="21" key="1">
    <citation type="submission" date="2023-08" db="EMBL/GenBank/DDBJ databases">
        <authorList>
            <person name="Audoor S."/>
            <person name="Bilcke G."/>
        </authorList>
    </citation>
    <scope>NUCLEOTIDE SEQUENCE</scope>
</reference>
<keyword evidence="22" id="KW-1185">Reference proteome</keyword>
<dbReference type="SUPFAM" id="SSF57903">
    <property type="entry name" value="FYVE/PHD zinc finger"/>
    <property type="match status" value="1"/>
</dbReference>
<feature type="region of interest" description="Disordered" evidence="17">
    <location>
        <begin position="1283"/>
        <end position="1303"/>
    </location>
</feature>
<evidence type="ECO:0000256" key="11">
    <source>
        <dbReference type="ARBA" id="ARBA00022786"/>
    </source>
</evidence>
<evidence type="ECO:0000256" key="15">
    <source>
        <dbReference type="PROSITE-ProRule" id="PRU00781"/>
    </source>
</evidence>
<evidence type="ECO:0000256" key="12">
    <source>
        <dbReference type="ARBA" id="ARBA00022833"/>
    </source>
</evidence>
<dbReference type="InterPro" id="IPR000306">
    <property type="entry name" value="Znf_FYVE"/>
</dbReference>
<dbReference type="Gene3D" id="3.30.800.10">
    <property type="entry name" value="Phosphatidylinositol Phosphate Kinase II Beta"/>
    <property type="match status" value="1"/>
</dbReference>
<dbReference type="FunFam" id="3.50.7.10:FF:000007">
    <property type="entry name" value="1-phosphatidylinositol 3-phosphate 5-kinase isoform X1"/>
    <property type="match status" value="1"/>
</dbReference>
<feature type="domain" description="CRAL-TRIO" evidence="19">
    <location>
        <begin position="2037"/>
        <end position="2201"/>
    </location>
</feature>